<dbReference type="AlphaFoldDB" id="A0A645HQV1"/>
<reference evidence="1" key="1">
    <citation type="submission" date="2019-08" db="EMBL/GenBank/DDBJ databases">
        <authorList>
            <person name="Kucharzyk K."/>
            <person name="Murdoch R.W."/>
            <person name="Higgins S."/>
            <person name="Loffler F."/>
        </authorList>
    </citation>
    <scope>NUCLEOTIDE SEQUENCE</scope>
</reference>
<proteinExistence type="predicted"/>
<sequence>MPLDREFGLNMDFVDATPEVAKSLYTAEVTEKVAKFIQTVRVREITWDRAENGKLKPKVVITNA</sequence>
<accession>A0A645HQV1</accession>
<name>A0A645HQV1_9ZZZZ</name>
<dbReference type="EMBL" id="VSSQ01097159">
    <property type="protein sequence ID" value="MPN40619.1"/>
    <property type="molecule type" value="Genomic_DNA"/>
</dbReference>
<gene>
    <name evidence="1" type="ORF">SDC9_188157</name>
</gene>
<protein>
    <submittedName>
        <fullName evidence="1">Uncharacterized protein</fullName>
    </submittedName>
</protein>
<organism evidence="1">
    <name type="scientific">bioreactor metagenome</name>
    <dbReference type="NCBI Taxonomy" id="1076179"/>
    <lineage>
        <taxon>unclassified sequences</taxon>
        <taxon>metagenomes</taxon>
        <taxon>ecological metagenomes</taxon>
    </lineage>
</organism>
<evidence type="ECO:0000313" key="1">
    <source>
        <dbReference type="EMBL" id="MPN40619.1"/>
    </source>
</evidence>
<comment type="caution">
    <text evidence="1">The sequence shown here is derived from an EMBL/GenBank/DDBJ whole genome shotgun (WGS) entry which is preliminary data.</text>
</comment>